<dbReference type="PANTHER" id="PTHR47925:SF172">
    <property type="entry name" value="PENTACOTRIPEPTIDE-REPEAT REGION OF PRORP DOMAIN-CONTAINING PROTEIN"/>
    <property type="match status" value="1"/>
</dbReference>
<dbReference type="InParanoid" id="D8TDN4"/>
<dbReference type="PANTHER" id="PTHR47925">
    <property type="entry name" value="OS01G0913400 PROTEIN-RELATED"/>
    <property type="match status" value="1"/>
</dbReference>
<dbReference type="eggNOG" id="KOG4197">
    <property type="taxonomic scope" value="Eukaryota"/>
</dbReference>
<organism evidence="2">
    <name type="scientific">Selaginella moellendorffii</name>
    <name type="common">Spikemoss</name>
    <dbReference type="NCBI Taxonomy" id="88036"/>
    <lineage>
        <taxon>Eukaryota</taxon>
        <taxon>Viridiplantae</taxon>
        <taxon>Streptophyta</taxon>
        <taxon>Embryophyta</taxon>
        <taxon>Tracheophyta</taxon>
        <taxon>Lycopodiopsida</taxon>
        <taxon>Selaginellales</taxon>
        <taxon>Selaginellaceae</taxon>
        <taxon>Selaginella</taxon>
    </lineage>
</organism>
<accession>D8TDN4</accession>
<sequence>VINESCHHFQSLLMDHGVWAEGSHFSCMMGLLARIGRLGDAIDLAMSILFVPDEVELTSLLRACGLHCDTDQTAQAAMDLGSVSPTRSSPYVLLSNAFVQEVETTLFLAPGNYAKI</sequence>
<proteinExistence type="predicted"/>
<evidence type="ECO:0008006" key="3">
    <source>
        <dbReference type="Google" id="ProtNLM"/>
    </source>
</evidence>
<evidence type="ECO:0000313" key="1">
    <source>
        <dbReference type="EMBL" id="EFJ05247.1"/>
    </source>
</evidence>
<reference evidence="1 2" key="1">
    <citation type="journal article" date="2011" name="Science">
        <title>The Selaginella genome identifies genetic changes associated with the evolution of vascular plants.</title>
        <authorList>
            <person name="Banks J.A."/>
            <person name="Nishiyama T."/>
            <person name="Hasebe M."/>
            <person name="Bowman J.L."/>
            <person name="Gribskov M."/>
            <person name="dePamphilis C."/>
            <person name="Albert V.A."/>
            <person name="Aono N."/>
            <person name="Aoyama T."/>
            <person name="Ambrose B.A."/>
            <person name="Ashton N.W."/>
            <person name="Axtell M.J."/>
            <person name="Barker E."/>
            <person name="Barker M.S."/>
            <person name="Bennetzen J.L."/>
            <person name="Bonawitz N.D."/>
            <person name="Chapple C."/>
            <person name="Cheng C."/>
            <person name="Correa L.G."/>
            <person name="Dacre M."/>
            <person name="DeBarry J."/>
            <person name="Dreyer I."/>
            <person name="Elias M."/>
            <person name="Engstrom E.M."/>
            <person name="Estelle M."/>
            <person name="Feng L."/>
            <person name="Finet C."/>
            <person name="Floyd S.K."/>
            <person name="Frommer W.B."/>
            <person name="Fujita T."/>
            <person name="Gramzow L."/>
            <person name="Gutensohn M."/>
            <person name="Harholt J."/>
            <person name="Hattori M."/>
            <person name="Heyl A."/>
            <person name="Hirai T."/>
            <person name="Hiwatashi Y."/>
            <person name="Ishikawa M."/>
            <person name="Iwata M."/>
            <person name="Karol K.G."/>
            <person name="Koehler B."/>
            <person name="Kolukisaoglu U."/>
            <person name="Kubo M."/>
            <person name="Kurata T."/>
            <person name="Lalonde S."/>
            <person name="Li K."/>
            <person name="Li Y."/>
            <person name="Litt A."/>
            <person name="Lyons E."/>
            <person name="Manning G."/>
            <person name="Maruyama T."/>
            <person name="Michael T.P."/>
            <person name="Mikami K."/>
            <person name="Miyazaki S."/>
            <person name="Morinaga S."/>
            <person name="Murata T."/>
            <person name="Mueller-Roeber B."/>
            <person name="Nelson D.R."/>
            <person name="Obara M."/>
            <person name="Oguri Y."/>
            <person name="Olmstead R.G."/>
            <person name="Onodera N."/>
            <person name="Petersen B.L."/>
            <person name="Pils B."/>
            <person name="Prigge M."/>
            <person name="Rensing S.A."/>
            <person name="Riano-Pachon D.M."/>
            <person name="Roberts A.W."/>
            <person name="Sato Y."/>
            <person name="Scheller H.V."/>
            <person name="Schulz B."/>
            <person name="Schulz C."/>
            <person name="Shakirov E.V."/>
            <person name="Shibagaki N."/>
            <person name="Shinohara N."/>
            <person name="Shippen D.E."/>
            <person name="Soerensen I."/>
            <person name="Sotooka R."/>
            <person name="Sugimoto N."/>
            <person name="Sugita M."/>
            <person name="Sumikawa N."/>
            <person name="Tanurdzic M."/>
            <person name="Theissen G."/>
            <person name="Ulvskov P."/>
            <person name="Wakazuki S."/>
            <person name="Weng J.K."/>
            <person name="Willats W.W."/>
            <person name="Wipf D."/>
            <person name="Wolf P.G."/>
            <person name="Yang L."/>
            <person name="Zimmer A.D."/>
            <person name="Zhu Q."/>
            <person name="Mitros T."/>
            <person name="Hellsten U."/>
            <person name="Loque D."/>
            <person name="Otillar R."/>
            <person name="Salamov A."/>
            <person name="Schmutz J."/>
            <person name="Shapiro H."/>
            <person name="Lindquist E."/>
            <person name="Lucas S."/>
            <person name="Rokhsar D."/>
            <person name="Grigoriev I.V."/>
        </authorList>
    </citation>
    <scope>NUCLEOTIDE SEQUENCE [LARGE SCALE GENOMIC DNA]</scope>
</reference>
<protein>
    <recommendedName>
        <fullName evidence="3">Pentatricopeptide repeat-containing protein</fullName>
    </recommendedName>
</protein>
<dbReference type="Gramene" id="EFJ05247">
    <property type="protein sequence ID" value="EFJ05247"/>
    <property type="gene ID" value="SELMODRAFT_137438"/>
</dbReference>
<dbReference type="Gene3D" id="1.25.40.10">
    <property type="entry name" value="Tetratricopeptide repeat domain"/>
    <property type="match status" value="1"/>
</dbReference>
<dbReference type="HOGENOM" id="CLU_169399_0_0_1"/>
<evidence type="ECO:0000313" key="2">
    <source>
        <dbReference type="Proteomes" id="UP000001514"/>
    </source>
</evidence>
<keyword evidence="2" id="KW-1185">Reference proteome</keyword>
<dbReference type="EMBL" id="GL377732">
    <property type="protein sequence ID" value="EFJ05247.1"/>
    <property type="molecule type" value="Genomic_DNA"/>
</dbReference>
<gene>
    <name evidence="1" type="ORF">SELMODRAFT_137438</name>
</gene>
<dbReference type="InterPro" id="IPR011990">
    <property type="entry name" value="TPR-like_helical_dom_sf"/>
</dbReference>
<dbReference type="Proteomes" id="UP000001514">
    <property type="component" value="Unassembled WGS sequence"/>
</dbReference>
<dbReference type="AlphaFoldDB" id="D8TDN4"/>
<name>D8TDN4_SELML</name>
<dbReference type="KEGG" id="smo:SELMODRAFT_137438"/>
<feature type="non-terminal residue" evidence="1">
    <location>
        <position position="1"/>
    </location>
</feature>